<protein>
    <recommendedName>
        <fullName evidence="4">Glycosyltransferase 2-like domain-containing protein</fullName>
    </recommendedName>
</protein>
<accession>A0A2H0R5P0</accession>
<proteinExistence type="inferred from homology"/>
<dbReference type="AlphaFoldDB" id="A0A2H0R5P0"/>
<name>A0A2H0R5P0_9BACT</name>
<dbReference type="Proteomes" id="UP000230208">
    <property type="component" value="Unassembled WGS sequence"/>
</dbReference>
<evidence type="ECO:0000256" key="1">
    <source>
        <dbReference type="ARBA" id="ARBA00006739"/>
    </source>
</evidence>
<dbReference type="Pfam" id="PF00535">
    <property type="entry name" value="Glycos_transf_2"/>
    <property type="match status" value="1"/>
</dbReference>
<dbReference type="PANTHER" id="PTHR43179:SF12">
    <property type="entry name" value="GALACTOFURANOSYLTRANSFERASE GLFT2"/>
    <property type="match status" value="1"/>
</dbReference>
<keyword evidence="3" id="KW-0808">Transferase</keyword>
<comment type="caution">
    <text evidence="5">The sequence shown here is derived from an EMBL/GenBank/DDBJ whole genome shotgun (WGS) entry which is preliminary data.</text>
</comment>
<dbReference type="SUPFAM" id="SSF53448">
    <property type="entry name" value="Nucleotide-diphospho-sugar transferases"/>
    <property type="match status" value="1"/>
</dbReference>
<gene>
    <name evidence="5" type="ORF">COV30_01460</name>
</gene>
<dbReference type="CDD" id="cd04186">
    <property type="entry name" value="GT_2_like_c"/>
    <property type="match status" value="1"/>
</dbReference>
<reference evidence="5 6" key="1">
    <citation type="submission" date="2017-09" db="EMBL/GenBank/DDBJ databases">
        <title>Depth-based differentiation of microbial function through sediment-hosted aquifers and enrichment of novel symbionts in the deep terrestrial subsurface.</title>
        <authorList>
            <person name="Probst A.J."/>
            <person name="Ladd B."/>
            <person name="Jarett J.K."/>
            <person name="Geller-Mcgrath D.E."/>
            <person name="Sieber C.M."/>
            <person name="Emerson J.B."/>
            <person name="Anantharaman K."/>
            <person name="Thomas B.C."/>
            <person name="Malmstrom R."/>
            <person name="Stieglmeier M."/>
            <person name="Klingl A."/>
            <person name="Woyke T."/>
            <person name="Ryan C.M."/>
            <person name="Banfield J.F."/>
        </authorList>
    </citation>
    <scope>NUCLEOTIDE SEQUENCE [LARGE SCALE GENOMIC DNA]</scope>
    <source>
        <strain evidence="5">CG10_big_fil_rev_8_21_14_0_10_37_15</strain>
    </source>
</reference>
<dbReference type="InterPro" id="IPR029044">
    <property type="entry name" value="Nucleotide-diphossugar_trans"/>
</dbReference>
<evidence type="ECO:0000256" key="2">
    <source>
        <dbReference type="ARBA" id="ARBA00022676"/>
    </source>
</evidence>
<keyword evidence="2" id="KW-0328">Glycosyltransferase</keyword>
<evidence type="ECO:0000259" key="4">
    <source>
        <dbReference type="Pfam" id="PF00535"/>
    </source>
</evidence>
<dbReference type="EMBL" id="PCXP01000019">
    <property type="protein sequence ID" value="PIR41841.1"/>
    <property type="molecule type" value="Genomic_DNA"/>
</dbReference>
<evidence type="ECO:0000313" key="6">
    <source>
        <dbReference type="Proteomes" id="UP000230208"/>
    </source>
</evidence>
<evidence type="ECO:0000313" key="5">
    <source>
        <dbReference type="EMBL" id="PIR41841.1"/>
    </source>
</evidence>
<dbReference type="PANTHER" id="PTHR43179">
    <property type="entry name" value="RHAMNOSYLTRANSFERASE WBBL"/>
    <property type="match status" value="1"/>
</dbReference>
<feature type="domain" description="Glycosyltransferase 2-like" evidence="4">
    <location>
        <begin position="8"/>
        <end position="159"/>
    </location>
</feature>
<dbReference type="InterPro" id="IPR001173">
    <property type="entry name" value="Glyco_trans_2-like"/>
</dbReference>
<dbReference type="Gene3D" id="3.90.550.10">
    <property type="entry name" value="Spore Coat Polysaccharide Biosynthesis Protein SpsA, Chain A"/>
    <property type="match status" value="1"/>
</dbReference>
<sequence>MYDLAIQIVNYKTKAYLAECLAGLVNDLKDSKLKCNINVLDNDSGDDLSDLKSQYSDVSFYDNDINSGYGGGHNILAKKAEAGYMLLLNPDIKFVELKTIERLFNRIDQDKNIKVIGPRLMTAKGDIQWWDHGELHGLIAKIALKSGNSYWKIQNKVSSVAWISGAAFLIDKKIFDQLGGFDEHFFLYKEEEELCWRVREQGGKVIYDPTVKLLHVGGVVAKKTDHMQKSVDFFLDKHFRNKMGYSFFKLLNKIMH</sequence>
<evidence type="ECO:0000256" key="3">
    <source>
        <dbReference type="ARBA" id="ARBA00022679"/>
    </source>
</evidence>
<comment type="similarity">
    <text evidence="1">Belongs to the glycosyltransferase 2 family.</text>
</comment>
<dbReference type="GO" id="GO:0016757">
    <property type="term" value="F:glycosyltransferase activity"/>
    <property type="evidence" value="ECO:0007669"/>
    <property type="project" value="UniProtKB-KW"/>
</dbReference>
<organism evidence="5 6">
    <name type="scientific">Candidatus Yanofskybacteria bacterium CG10_big_fil_rev_8_21_14_0_10_37_15</name>
    <dbReference type="NCBI Taxonomy" id="1975097"/>
    <lineage>
        <taxon>Bacteria</taxon>
        <taxon>Candidatus Yanofskyibacteriota</taxon>
    </lineage>
</organism>